<proteinExistence type="predicted"/>
<keyword evidence="2" id="KW-0472">Membrane</keyword>
<feature type="region of interest" description="Disordered" evidence="1">
    <location>
        <begin position="425"/>
        <end position="449"/>
    </location>
</feature>
<feature type="compositionally biased region" description="Basic and acidic residues" evidence="1">
    <location>
        <begin position="677"/>
        <end position="686"/>
    </location>
</feature>
<dbReference type="Gene3D" id="3.40.50.300">
    <property type="entry name" value="P-loop containing nucleotide triphosphate hydrolases"/>
    <property type="match status" value="1"/>
</dbReference>
<feature type="transmembrane region" description="Helical" evidence="2">
    <location>
        <begin position="254"/>
        <end position="275"/>
    </location>
</feature>
<feature type="region of interest" description="Disordered" evidence="1">
    <location>
        <begin position="561"/>
        <end position="722"/>
    </location>
</feature>
<dbReference type="PANTHER" id="PTHR32309">
    <property type="entry name" value="TYROSINE-PROTEIN KINASE"/>
    <property type="match status" value="1"/>
</dbReference>
<keyword evidence="2" id="KW-0812">Transmembrane</keyword>
<dbReference type="PANTHER" id="PTHR32309:SF31">
    <property type="entry name" value="CAPSULAR EXOPOLYSACCHARIDE FAMILY"/>
    <property type="match status" value="1"/>
</dbReference>
<feature type="region of interest" description="Disordered" evidence="1">
    <location>
        <begin position="1"/>
        <end position="25"/>
    </location>
</feature>
<feature type="region of interest" description="Disordered" evidence="1">
    <location>
        <begin position="311"/>
        <end position="344"/>
    </location>
</feature>
<reference evidence="3 4" key="1">
    <citation type="submission" date="2024-10" db="EMBL/GenBank/DDBJ databases">
        <title>The Natural Products Discovery Center: Release of the First 8490 Sequenced Strains for Exploring Actinobacteria Biosynthetic Diversity.</title>
        <authorList>
            <person name="Kalkreuter E."/>
            <person name="Kautsar S.A."/>
            <person name="Yang D."/>
            <person name="Bader C.D."/>
            <person name="Teijaro C.N."/>
            <person name="Fluegel L."/>
            <person name="Davis C.M."/>
            <person name="Simpson J.R."/>
            <person name="Lauterbach L."/>
            <person name="Steele A.D."/>
            <person name="Gui C."/>
            <person name="Meng S."/>
            <person name="Li G."/>
            <person name="Viehrig K."/>
            <person name="Ye F."/>
            <person name="Su P."/>
            <person name="Kiefer A.F."/>
            <person name="Nichols A."/>
            <person name="Cepeda A.J."/>
            <person name="Yan W."/>
            <person name="Fan B."/>
            <person name="Jiang Y."/>
            <person name="Adhikari A."/>
            <person name="Zheng C.-J."/>
            <person name="Schuster L."/>
            <person name="Cowan T.M."/>
            <person name="Smanski M.J."/>
            <person name="Chevrette M.G."/>
            <person name="De Carvalho L.P.S."/>
            <person name="Shen B."/>
        </authorList>
    </citation>
    <scope>NUCLEOTIDE SEQUENCE [LARGE SCALE GENOMIC DNA]</scope>
    <source>
        <strain evidence="3 4">NPDC020327</strain>
    </source>
</reference>
<evidence type="ECO:0000256" key="2">
    <source>
        <dbReference type="SAM" id="Phobius"/>
    </source>
</evidence>
<evidence type="ECO:0000256" key="1">
    <source>
        <dbReference type="SAM" id="MobiDB-lite"/>
    </source>
</evidence>
<name>A0ABW7UUW0_9ACTN</name>
<evidence type="ECO:0000313" key="3">
    <source>
        <dbReference type="EMBL" id="MFI1965357.1"/>
    </source>
</evidence>
<feature type="transmembrane region" description="Helical" evidence="2">
    <location>
        <begin position="37"/>
        <end position="57"/>
    </location>
</feature>
<organism evidence="3 4">
    <name type="scientific">Streptomyces pathocidini</name>
    <dbReference type="NCBI Taxonomy" id="1650571"/>
    <lineage>
        <taxon>Bacteria</taxon>
        <taxon>Bacillati</taxon>
        <taxon>Actinomycetota</taxon>
        <taxon>Actinomycetes</taxon>
        <taxon>Kitasatosporales</taxon>
        <taxon>Streptomycetaceae</taxon>
        <taxon>Streptomyces</taxon>
    </lineage>
</organism>
<accession>A0ABW7UUW0</accession>
<dbReference type="RefSeq" id="WP_398718378.1">
    <property type="nucleotide sequence ID" value="NZ_JBIRWE010000005.1"/>
</dbReference>
<sequence length="722" mass="75260">MTASAVGGSPSDGLEAPGGSHDEPDLLRDQFRQLLRYRVPLVLGVLVGLLGGGWIGLAGGDTYVATSEVTVRPATVDPFAAGGTPDKQVSIGSERQTAVSNAVAARAAKALGTPADDVDRLQAGLQVTNPPNTLVLRFSYTDPAPGRAAERANAFTRAYLDNRRRQTQSLIDNMVAAYQKQLDPLEKQRDQLAEQIAQLSDGRALDTTLSVQSGVLGKISELSSSVTKLKALDTTPGFVVRTATPPREPSGPGLPLLLGIGAAVGVGLGLLAAWARLVFDPTARSESDVVRALRAPVLGVLPRGRRRVRALRRGRRGADAGEPLAGALPRGRRADAGEPLAEGRRRLPREPLAAGRLAEEYRSVAFRLAYDQRFADRRRLLVVAPRGAIDTAAAVAVNLAASFVEMGREVMLVEADLRTPSLATRLRPADGPRPGWAVRPGARGSLGRGDGGWPTGEQFLVDTGESGMFDLVPGARVRNVARALTSTQATRLIATADAPGTVAVVLAPAVLSYADAIALADRVDGVLVVCDPRAVHRADLARVRELVTGAGGTILGAVLHAETGRRRGGSAPDTSAPRRRGAAPDGPAPRRRGGAASDGSAPRRRGATDTPPAAQPPSPAGESVPFRHAPAGKGGTKGGRRRRSTAPTPPRPADRDARAAYDNGPVPEASLGWGGESAHDDGHLPDEPAPPPTTERAPDDEPGTLALRAIAHPDPHTPATGQ</sequence>
<dbReference type="SUPFAM" id="SSF52540">
    <property type="entry name" value="P-loop containing nucleoside triphosphate hydrolases"/>
    <property type="match status" value="1"/>
</dbReference>
<dbReference type="Proteomes" id="UP001611548">
    <property type="component" value="Unassembled WGS sequence"/>
</dbReference>
<keyword evidence="4" id="KW-1185">Reference proteome</keyword>
<comment type="caution">
    <text evidence="3">The sequence shown here is derived from an EMBL/GenBank/DDBJ whole genome shotgun (WGS) entry which is preliminary data.</text>
</comment>
<feature type="compositionally biased region" description="Basic and acidic residues" evidence="1">
    <location>
        <begin position="332"/>
        <end position="344"/>
    </location>
</feature>
<dbReference type="InterPro" id="IPR050445">
    <property type="entry name" value="Bact_polysacc_biosynth/exp"/>
</dbReference>
<dbReference type="EMBL" id="JBIRWE010000005">
    <property type="protein sequence ID" value="MFI1965357.1"/>
    <property type="molecule type" value="Genomic_DNA"/>
</dbReference>
<gene>
    <name evidence="3" type="ORF">ACH429_14800</name>
</gene>
<dbReference type="InterPro" id="IPR027417">
    <property type="entry name" value="P-loop_NTPase"/>
</dbReference>
<keyword evidence="2" id="KW-1133">Transmembrane helix</keyword>
<protein>
    <submittedName>
        <fullName evidence="3">Lipopolysaccharide biosynthesis protein</fullName>
    </submittedName>
</protein>
<evidence type="ECO:0000313" key="4">
    <source>
        <dbReference type="Proteomes" id="UP001611548"/>
    </source>
</evidence>